<evidence type="ECO:0000256" key="2">
    <source>
        <dbReference type="ARBA" id="ARBA00012637"/>
    </source>
</evidence>
<keyword evidence="6" id="KW-0520">NAD</keyword>
<evidence type="ECO:0000313" key="10">
    <source>
        <dbReference type="Proteomes" id="UP000008370"/>
    </source>
</evidence>
<reference evidence="9 10" key="1">
    <citation type="journal article" date="2012" name="BMC Genomics">
        <title>Comparative genomics of the white-rot fungi, Phanerochaete carnosa and P. chrysosporium, to elucidate the genetic basis of the distinct wood types they colonize.</title>
        <authorList>
            <person name="Suzuki H."/>
            <person name="MacDonald J."/>
            <person name="Syed K."/>
            <person name="Salamov A."/>
            <person name="Hori C."/>
            <person name="Aerts A."/>
            <person name="Henrissat B."/>
            <person name="Wiebenga A."/>
            <person name="vanKuyk P.A."/>
            <person name="Barry K."/>
            <person name="Lindquist E."/>
            <person name="LaButti K."/>
            <person name="Lapidus A."/>
            <person name="Lucas S."/>
            <person name="Coutinho P."/>
            <person name="Gong Y."/>
            <person name="Samejima M."/>
            <person name="Mahadevan R."/>
            <person name="Abou-Zaid M."/>
            <person name="de Vries R.P."/>
            <person name="Igarashi K."/>
            <person name="Yadav J.S."/>
            <person name="Grigoriev I.V."/>
            <person name="Master E.R."/>
        </authorList>
    </citation>
    <scope>NUCLEOTIDE SEQUENCE [LARGE SCALE GENOMIC DNA]</scope>
    <source>
        <strain evidence="9 10">HHB-10118-sp</strain>
    </source>
</reference>
<dbReference type="GO" id="GO:0005739">
    <property type="term" value="C:mitochondrion"/>
    <property type="evidence" value="ECO:0007669"/>
    <property type="project" value="TreeGrafter"/>
</dbReference>
<dbReference type="HOGENOM" id="CLU_591972_0_0_1"/>
<dbReference type="InParanoid" id="K5UIU5"/>
<accession>K5UIU5</accession>
<dbReference type="GeneID" id="18911670"/>
<proteinExistence type="inferred from homology"/>
<gene>
    <name evidence="9" type="ORF">PHACADRAFT_201713</name>
</gene>
<evidence type="ECO:0000256" key="7">
    <source>
        <dbReference type="ARBA" id="ARBA00047599"/>
    </source>
</evidence>
<dbReference type="EC" id="1.6.5.9" evidence="2"/>
<comment type="catalytic activity">
    <reaction evidence="7">
        <text>a quinone + NADH + H(+) = a quinol + NAD(+)</text>
        <dbReference type="Rhea" id="RHEA:46160"/>
        <dbReference type="ChEBI" id="CHEBI:15378"/>
        <dbReference type="ChEBI" id="CHEBI:24646"/>
        <dbReference type="ChEBI" id="CHEBI:57540"/>
        <dbReference type="ChEBI" id="CHEBI:57945"/>
        <dbReference type="ChEBI" id="CHEBI:132124"/>
        <dbReference type="EC" id="1.6.5.9"/>
    </reaction>
</comment>
<dbReference type="Proteomes" id="UP000008370">
    <property type="component" value="Unassembled WGS sequence"/>
</dbReference>
<dbReference type="PANTHER" id="PTHR43706:SF47">
    <property type="entry name" value="EXTERNAL NADH-UBIQUINONE OXIDOREDUCTASE 1, MITOCHONDRIAL-RELATED"/>
    <property type="match status" value="1"/>
</dbReference>
<dbReference type="GO" id="GO:0050136">
    <property type="term" value="F:NADH dehydrogenase (quinone) (non-electrogenic) activity"/>
    <property type="evidence" value="ECO:0007669"/>
    <property type="project" value="UniProtKB-EC"/>
</dbReference>
<sequence>MVFTKKPVPSSVRATARTTHTFPEQLALILQNALDRVKSVSNDVLSVSKKRTVLEETEYEDEESLEGALKQELMLQSMEMLRVCRPRVVLLGWAKHDRVALAKPSVERRVESFEKLVKDVLRLPNHFLDGMKRKKRMLEELPVAPPLKLRQPTAAELAMQQEADQRTQTLECRLDPILTEPKRKSERFMKLPAALLSSLSSPTTLRARTARLTPSYPMILGKKNLVILGSGWSAISLLSSHDAEDCNIPAQLLSVHPRFSPVSLLERSVPAPLFSSEEEVDRLLHMVRAPDFLHDFVLTLLWPAPVIPELADSTKITLVETLPSVLPTLSKQLIDYTESTFKAAKIDVMTRTAVKEFKEKSVVVWTASNTLRQVTRELMAKLPAEQTNRCGVTVDEPLRMNVFGKILLSTRPCSVPTLPFTTNGFSAHFQQKIFTCADRLVQSAERYYLDGEVECSARLLSR</sequence>
<protein>
    <recommendedName>
        <fullName evidence="2">NADH:ubiquinone reductase (non-electrogenic)</fullName>
        <ecNumber evidence="2">1.6.5.9</ecNumber>
    </recommendedName>
</protein>
<keyword evidence="3" id="KW-0285">Flavoprotein</keyword>
<evidence type="ECO:0000313" key="9">
    <source>
        <dbReference type="EMBL" id="EKM49451.1"/>
    </source>
</evidence>
<evidence type="ECO:0000256" key="4">
    <source>
        <dbReference type="ARBA" id="ARBA00022827"/>
    </source>
</evidence>
<dbReference type="AlphaFoldDB" id="K5UIU5"/>
<evidence type="ECO:0000256" key="1">
    <source>
        <dbReference type="ARBA" id="ARBA00005272"/>
    </source>
</evidence>
<evidence type="ECO:0000256" key="8">
    <source>
        <dbReference type="ARBA" id="ARBA00049010"/>
    </source>
</evidence>
<evidence type="ECO:0000256" key="3">
    <source>
        <dbReference type="ARBA" id="ARBA00022630"/>
    </source>
</evidence>
<dbReference type="OrthoDB" id="3244603at2759"/>
<dbReference type="KEGG" id="pco:PHACADRAFT_201713"/>
<dbReference type="RefSeq" id="XP_007402060.1">
    <property type="nucleotide sequence ID" value="XM_007401998.1"/>
</dbReference>
<comment type="catalytic activity">
    <reaction evidence="8">
        <text>a ubiquinone + NADH + H(+) = a ubiquinol + NAD(+)</text>
        <dbReference type="Rhea" id="RHEA:23152"/>
        <dbReference type="Rhea" id="RHEA-COMP:9565"/>
        <dbReference type="Rhea" id="RHEA-COMP:9566"/>
        <dbReference type="ChEBI" id="CHEBI:15378"/>
        <dbReference type="ChEBI" id="CHEBI:16389"/>
        <dbReference type="ChEBI" id="CHEBI:17976"/>
        <dbReference type="ChEBI" id="CHEBI:57540"/>
        <dbReference type="ChEBI" id="CHEBI:57945"/>
    </reaction>
</comment>
<dbReference type="EMBL" id="JH930481">
    <property type="protein sequence ID" value="EKM49451.1"/>
    <property type="molecule type" value="Genomic_DNA"/>
</dbReference>
<comment type="similarity">
    <text evidence="1">Belongs to the NADH dehydrogenase family.</text>
</comment>
<name>K5UIU5_PHACS</name>
<keyword evidence="4" id="KW-0274">FAD</keyword>
<organism evidence="9 10">
    <name type="scientific">Phanerochaete carnosa (strain HHB-10118-sp)</name>
    <name type="common">White-rot fungus</name>
    <name type="synonym">Peniophora carnosa</name>
    <dbReference type="NCBI Taxonomy" id="650164"/>
    <lineage>
        <taxon>Eukaryota</taxon>
        <taxon>Fungi</taxon>
        <taxon>Dikarya</taxon>
        <taxon>Basidiomycota</taxon>
        <taxon>Agaricomycotina</taxon>
        <taxon>Agaricomycetes</taxon>
        <taxon>Polyporales</taxon>
        <taxon>Phanerochaetaceae</taxon>
        <taxon>Phanerochaete</taxon>
    </lineage>
</organism>
<keyword evidence="5" id="KW-0560">Oxidoreductase</keyword>
<dbReference type="Gene3D" id="3.50.50.100">
    <property type="match status" value="1"/>
</dbReference>
<keyword evidence="10" id="KW-1185">Reference proteome</keyword>
<evidence type="ECO:0000256" key="6">
    <source>
        <dbReference type="ARBA" id="ARBA00023027"/>
    </source>
</evidence>
<dbReference type="InterPro" id="IPR045024">
    <property type="entry name" value="NDH-2"/>
</dbReference>
<dbReference type="PANTHER" id="PTHR43706">
    <property type="entry name" value="NADH DEHYDROGENASE"/>
    <property type="match status" value="1"/>
</dbReference>
<dbReference type="STRING" id="650164.K5UIU5"/>
<evidence type="ECO:0000256" key="5">
    <source>
        <dbReference type="ARBA" id="ARBA00023002"/>
    </source>
</evidence>